<proteinExistence type="predicted"/>
<dbReference type="SUPFAM" id="SSF53448">
    <property type="entry name" value="Nucleotide-diphospho-sugar transferases"/>
    <property type="match status" value="1"/>
</dbReference>
<sequence length="195" mass="21986">MADGIILTGGMSERFGSPKAFAVWKESYFYERAVHALQTEVKTIWLISHPSFAGRIQAGEQVKVREDLPPHKEKGPLAGLFTGLSYTEEEWVFMLPVDMPLITAEEVRFLSSYITPETDAVIPEVGGRLAPACGWFRADLLSKAEAQLESGDYRMKNVFSGKERVVDVNQAYCRPEAFENINTVRQLEELNRKVK</sequence>
<keyword evidence="6" id="KW-0342">GTP-binding</keyword>
<keyword evidence="2 9" id="KW-0808">Transferase</keyword>
<dbReference type="Gene3D" id="3.90.550.10">
    <property type="entry name" value="Spore Coat Polysaccharide Biosynthesis Protein SpsA, Chain A"/>
    <property type="match status" value="1"/>
</dbReference>
<evidence type="ECO:0000256" key="6">
    <source>
        <dbReference type="ARBA" id="ARBA00023134"/>
    </source>
</evidence>
<keyword evidence="1" id="KW-0963">Cytoplasm</keyword>
<name>A0A1H2T6L2_9BACI</name>
<keyword evidence="5" id="KW-0460">Magnesium</keyword>
<dbReference type="InterPro" id="IPR029044">
    <property type="entry name" value="Nucleotide-diphossugar_trans"/>
</dbReference>
<dbReference type="Proteomes" id="UP000199488">
    <property type="component" value="Unassembled WGS sequence"/>
</dbReference>
<dbReference type="OrthoDB" id="9788394at2"/>
<feature type="domain" description="MobA-like NTP transferase" evidence="8">
    <location>
        <begin position="4"/>
        <end position="160"/>
    </location>
</feature>
<evidence type="ECO:0000256" key="2">
    <source>
        <dbReference type="ARBA" id="ARBA00022679"/>
    </source>
</evidence>
<dbReference type="InterPro" id="IPR013482">
    <property type="entry name" value="Molybde_CF_guanTrfase"/>
</dbReference>
<keyword evidence="7" id="KW-0501">Molybdenum cofactor biosynthesis</keyword>
<dbReference type="STRING" id="1122204.SAMN05421781_1261"/>
<organism evidence="9 10">
    <name type="scientific">Marinococcus luteus</name>
    <dbReference type="NCBI Taxonomy" id="1122204"/>
    <lineage>
        <taxon>Bacteria</taxon>
        <taxon>Bacillati</taxon>
        <taxon>Bacillota</taxon>
        <taxon>Bacilli</taxon>
        <taxon>Bacillales</taxon>
        <taxon>Bacillaceae</taxon>
        <taxon>Marinococcus</taxon>
    </lineage>
</organism>
<dbReference type="PANTHER" id="PTHR19136:SF81">
    <property type="entry name" value="MOLYBDENUM COFACTOR GUANYLYLTRANSFERASE"/>
    <property type="match status" value="1"/>
</dbReference>
<keyword evidence="9" id="KW-0548">Nucleotidyltransferase</keyword>
<keyword evidence="4" id="KW-0547">Nucleotide-binding</keyword>
<protein>
    <submittedName>
        <fullName evidence="9">Molybdenum cofactor guanylyltransferase</fullName>
    </submittedName>
</protein>
<dbReference type="GO" id="GO:0006777">
    <property type="term" value="P:Mo-molybdopterin cofactor biosynthetic process"/>
    <property type="evidence" value="ECO:0007669"/>
    <property type="project" value="UniProtKB-KW"/>
</dbReference>
<dbReference type="EMBL" id="FNNC01000002">
    <property type="protein sequence ID" value="SDW39355.1"/>
    <property type="molecule type" value="Genomic_DNA"/>
</dbReference>
<dbReference type="InterPro" id="IPR025877">
    <property type="entry name" value="MobA-like_NTP_Trfase"/>
</dbReference>
<evidence type="ECO:0000256" key="7">
    <source>
        <dbReference type="ARBA" id="ARBA00023150"/>
    </source>
</evidence>
<evidence type="ECO:0000313" key="9">
    <source>
        <dbReference type="EMBL" id="SDW39355.1"/>
    </source>
</evidence>
<dbReference type="GO" id="GO:0005525">
    <property type="term" value="F:GTP binding"/>
    <property type="evidence" value="ECO:0007669"/>
    <property type="project" value="UniProtKB-KW"/>
</dbReference>
<dbReference type="AlphaFoldDB" id="A0A1H2T6L2"/>
<evidence type="ECO:0000313" key="10">
    <source>
        <dbReference type="Proteomes" id="UP000199488"/>
    </source>
</evidence>
<evidence type="ECO:0000259" key="8">
    <source>
        <dbReference type="Pfam" id="PF12804"/>
    </source>
</evidence>
<dbReference type="PANTHER" id="PTHR19136">
    <property type="entry name" value="MOLYBDENUM COFACTOR GUANYLYLTRANSFERASE"/>
    <property type="match status" value="1"/>
</dbReference>
<reference evidence="9 10" key="1">
    <citation type="submission" date="2016-10" db="EMBL/GenBank/DDBJ databases">
        <authorList>
            <person name="de Groot N.N."/>
        </authorList>
    </citation>
    <scope>NUCLEOTIDE SEQUENCE [LARGE SCALE GENOMIC DNA]</scope>
    <source>
        <strain evidence="9 10">DSM 23126</strain>
    </source>
</reference>
<evidence type="ECO:0000256" key="4">
    <source>
        <dbReference type="ARBA" id="ARBA00022741"/>
    </source>
</evidence>
<dbReference type="GO" id="GO:0046872">
    <property type="term" value="F:metal ion binding"/>
    <property type="evidence" value="ECO:0007669"/>
    <property type="project" value="UniProtKB-KW"/>
</dbReference>
<keyword evidence="10" id="KW-1185">Reference proteome</keyword>
<evidence type="ECO:0000256" key="1">
    <source>
        <dbReference type="ARBA" id="ARBA00022490"/>
    </source>
</evidence>
<dbReference type="Pfam" id="PF12804">
    <property type="entry name" value="NTP_transf_3"/>
    <property type="match status" value="1"/>
</dbReference>
<dbReference type="CDD" id="cd02503">
    <property type="entry name" value="MobA"/>
    <property type="match status" value="1"/>
</dbReference>
<dbReference type="RefSeq" id="WP_091612576.1">
    <property type="nucleotide sequence ID" value="NZ_FNNC01000002.1"/>
</dbReference>
<accession>A0A1H2T6L2</accession>
<keyword evidence="3" id="KW-0479">Metal-binding</keyword>
<dbReference type="GO" id="GO:0016779">
    <property type="term" value="F:nucleotidyltransferase activity"/>
    <property type="evidence" value="ECO:0007669"/>
    <property type="project" value="UniProtKB-KW"/>
</dbReference>
<evidence type="ECO:0000256" key="3">
    <source>
        <dbReference type="ARBA" id="ARBA00022723"/>
    </source>
</evidence>
<evidence type="ECO:0000256" key="5">
    <source>
        <dbReference type="ARBA" id="ARBA00022842"/>
    </source>
</evidence>
<gene>
    <name evidence="9" type="ORF">SAMN05421781_1261</name>
</gene>